<dbReference type="InterPro" id="IPR024079">
    <property type="entry name" value="MetalloPept_cat_dom_sf"/>
</dbReference>
<dbReference type="EMBL" id="ML739117">
    <property type="protein sequence ID" value="KAE8352806.1"/>
    <property type="molecule type" value="Genomic_DNA"/>
</dbReference>
<keyword evidence="1" id="KW-0732">Signal</keyword>
<protein>
    <recommendedName>
        <fullName evidence="2">Peptidase metallopeptidase domain-containing protein</fullName>
    </recommendedName>
</protein>
<evidence type="ECO:0000256" key="1">
    <source>
        <dbReference type="SAM" id="SignalP"/>
    </source>
</evidence>
<dbReference type="InterPro" id="IPR006026">
    <property type="entry name" value="Peptidase_Metallo"/>
</dbReference>
<feature type="chain" id="PRO_5024966425" description="Peptidase metallopeptidase domain-containing protein" evidence="1">
    <location>
        <begin position="27"/>
        <end position="341"/>
    </location>
</feature>
<reference evidence="4" key="1">
    <citation type="submission" date="2019-04" db="EMBL/GenBank/DDBJ databases">
        <title>Friends and foes A comparative genomics studyof 23 Aspergillus species from section Flavi.</title>
        <authorList>
            <consortium name="DOE Joint Genome Institute"/>
            <person name="Kjaerbolling I."/>
            <person name="Vesth T."/>
            <person name="Frisvad J.C."/>
            <person name="Nybo J.L."/>
            <person name="Theobald S."/>
            <person name="Kildgaard S."/>
            <person name="Isbrandt T."/>
            <person name="Kuo A."/>
            <person name="Sato A."/>
            <person name="Lyhne E.K."/>
            <person name="Kogle M.E."/>
            <person name="Wiebenga A."/>
            <person name="Kun R.S."/>
            <person name="Lubbers R.J."/>
            <person name="Makela M.R."/>
            <person name="Barry K."/>
            <person name="Chovatia M."/>
            <person name="Clum A."/>
            <person name="Daum C."/>
            <person name="Haridas S."/>
            <person name="He G."/>
            <person name="LaButti K."/>
            <person name="Lipzen A."/>
            <person name="Mondo S."/>
            <person name="Riley R."/>
            <person name="Salamov A."/>
            <person name="Simmons B.A."/>
            <person name="Magnuson J.K."/>
            <person name="Henrissat B."/>
            <person name="Mortensen U.H."/>
            <person name="Larsen T.O."/>
            <person name="Devries R.P."/>
            <person name="Grigoriev I.V."/>
            <person name="Machida M."/>
            <person name="Baker S.E."/>
            <person name="Andersen M.R."/>
        </authorList>
    </citation>
    <scope>NUCLEOTIDE SEQUENCE [LARGE SCALE GENOMIC DNA]</scope>
    <source>
        <strain evidence="4">CBS 553.77</strain>
    </source>
</reference>
<dbReference type="AlphaFoldDB" id="A0A5N6Z7G6"/>
<dbReference type="Proteomes" id="UP000327118">
    <property type="component" value="Unassembled WGS sequence"/>
</dbReference>
<gene>
    <name evidence="3" type="ORF">BDV28DRAFT_134417</name>
</gene>
<keyword evidence="4" id="KW-1185">Reference proteome</keyword>
<evidence type="ECO:0000313" key="3">
    <source>
        <dbReference type="EMBL" id="KAE8352806.1"/>
    </source>
</evidence>
<dbReference type="GO" id="GO:0006508">
    <property type="term" value="P:proteolysis"/>
    <property type="evidence" value="ECO:0007669"/>
    <property type="project" value="InterPro"/>
</dbReference>
<feature type="signal peptide" evidence="1">
    <location>
        <begin position="1"/>
        <end position="26"/>
    </location>
</feature>
<sequence>MTTRMMINLEFFLLALSLFFTSLVNAGHPVWEAGAATSSSKWIHIDPSDWTPTWPFQTIRYCYKNEHSKEKLAQFVRAGMQLWYAAGVPEVFRFVEHSKQRCDQEPQNYLHISGDSENEVLATTVGKTPSEAEPRPVMELNFRANEDFNWKTETVAHEIGHAWGLFHEHQDPSLWHFAPRGQPDRSLVLFYCENVIGYEKLLKLVPIATQLYRSNGPCRNRERAYDVDFMGAQMLPLQEPYQSPLTAWPQDEDINWNSIMIYGSRSFGQRDERGLPKVTLLRKQGHQLIPEPTVPNLGDVEGLLHLYHVKFGTFQVTLHNSRESVWYSLFVHKIRSCPIKE</sequence>
<evidence type="ECO:0000313" key="4">
    <source>
        <dbReference type="Proteomes" id="UP000327118"/>
    </source>
</evidence>
<dbReference type="Gene3D" id="3.40.390.10">
    <property type="entry name" value="Collagenase (Catalytic Domain)"/>
    <property type="match status" value="1"/>
</dbReference>
<proteinExistence type="predicted"/>
<evidence type="ECO:0000259" key="2">
    <source>
        <dbReference type="SMART" id="SM00235"/>
    </source>
</evidence>
<dbReference type="GO" id="GO:0008237">
    <property type="term" value="F:metallopeptidase activity"/>
    <property type="evidence" value="ECO:0007669"/>
    <property type="project" value="InterPro"/>
</dbReference>
<dbReference type="OrthoDB" id="291007at2759"/>
<dbReference type="SUPFAM" id="SSF55486">
    <property type="entry name" value="Metalloproteases ('zincins'), catalytic domain"/>
    <property type="match status" value="1"/>
</dbReference>
<name>A0A5N6Z7G6_9EURO</name>
<accession>A0A5N6Z7G6</accession>
<dbReference type="GO" id="GO:0008270">
    <property type="term" value="F:zinc ion binding"/>
    <property type="evidence" value="ECO:0007669"/>
    <property type="project" value="InterPro"/>
</dbReference>
<feature type="domain" description="Peptidase metallopeptidase" evidence="2">
    <location>
        <begin position="50"/>
        <end position="200"/>
    </location>
</feature>
<dbReference type="SMART" id="SM00235">
    <property type="entry name" value="ZnMc"/>
    <property type="match status" value="1"/>
</dbReference>
<organism evidence="3 4">
    <name type="scientific">Aspergillus coremiiformis</name>
    <dbReference type="NCBI Taxonomy" id="138285"/>
    <lineage>
        <taxon>Eukaryota</taxon>
        <taxon>Fungi</taxon>
        <taxon>Dikarya</taxon>
        <taxon>Ascomycota</taxon>
        <taxon>Pezizomycotina</taxon>
        <taxon>Eurotiomycetes</taxon>
        <taxon>Eurotiomycetidae</taxon>
        <taxon>Eurotiales</taxon>
        <taxon>Aspergillaceae</taxon>
        <taxon>Aspergillus</taxon>
        <taxon>Aspergillus subgen. Circumdati</taxon>
    </lineage>
</organism>